<sequence length="225" mass="24641">MPQAQAVQQGRARDSRKAILDAAERAFADFGFGGASIRAIARDADVNQAMVHYYYQNKDQLFSAVVERRAGDINERRDLALDALFDNAVPALEDLVEALLRPTIELGHDVERGGDAYARLIVYFNNSADERSQRVAEENYDPIARRSIDALMRVLPGLGRAEAVRGYLFAISVALSVMAKTGRAARLSDGLCDDSNTEETVATVVAFACAGIRALADGRFENRQD</sequence>
<dbReference type="SUPFAM" id="SSF46689">
    <property type="entry name" value="Homeodomain-like"/>
    <property type="match status" value="1"/>
</dbReference>
<dbReference type="InterPro" id="IPR050109">
    <property type="entry name" value="HTH-type_TetR-like_transc_reg"/>
</dbReference>
<dbReference type="SUPFAM" id="SSF48498">
    <property type="entry name" value="Tetracyclin repressor-like, C-terminal domain"/>
    <property type="match status" value="1"/>
</dbReference>
<dbReference type="PRINTS" id="PR00455">
    <property type="entry name" value="HTHTETR"/>
</dbReference>
<proteinExistence type="predicted"/>
<name>A0ABT4VQC1_9HYPH</name>
<evidence type="ECO:0000256" key="1">
    <source>
        <dbReference type="ARBA" id="ARBA00023125"/>
    </source>
</evidence>
<dbReference type="RefSeq" id="WP_271089948.1">
    <property type="nucleotide sequence ID" value="NZ_JAPJZH010000007.1"/>
</dbReference>
<dbReference type="PANTHER" id="PTHR30328">
    <property type="entry name" value="TRANSCRIPTIONAL REPRESSOR"/>
    <property type="match status" value="1"/>
</dbReference>
<evidence type="ECO:0000313" key="4">
    <source>
        <dbReference type="EMBL" id="MDA4846218.1"/>
    </source>
</evidence>
<dbReference type="PROSITE" id="PS50977">
    <property type="entry name" value="HTH_TETR_2"/>
    <property type="match status" value="1"/>
</dbReference>
<keyword evidence="5" id="KW-1185">Reference proteome</keyword>
<feature type="DNA-binding region" description="H-T-H motif" evidence="2">
    <location>
        <begin position="36"/>
        <end position="55"/>
    </location>
</feature>
<protein>
    <submittedName>
        <fullName evidence="4">TetR/AcrR family transcriptional regulator</fullName>
    </submittedName>
</protein>
<accession>A0ABT4VQC1</accession>
<keyword evidence="1 2" id="KW-0238">DNA-binding</keyword>
<dbReference type="EMBL" id="JAPJZH010000007">
    <property type="protein sequence ID" value="MDA4846218.1"/>
    <property type="molecule type" value="Genomic_DNA"/>
</dbReference>
<evidence type="ECO:0000313" key="5">
    <source>
        <dbReference type="Proteomes" id="UP001148313"/>
    </source>
</evidence>
<dbReference type="Gene3D" id="1.10.357.10">
    <property type="entry name" value="Tetracycline Repressor, domain 2"/>
    <property type="match status" value="1"/>
</dbReference>
<dbReference type="Pfam" id="PF17939">
    <property type="entry name" value="TetR_C_30"/>
    <property type="match status" value="1"/>
</dbReference>
<organism evidence="4 5">
    <name type="scientific">Hoeflea poritis</name>
    <dbReference type="NCBI Taxonomy" id="2993659"/>
    <lineage>
        <taxon>Bacteria</taxon>
        <taxon>Pseudomonadati</taxon>
        <taxon>Pseudomonadota</taxon>
        <taxon>Alphaproteobacteria</taxon>
        <taxon>Hyphomicrobiales</taxon>
        <taxon>Rhizobiaceae</taxon>
        <taxon>Hoeflea</taxon>
    </lineage>
</organism>
<dbReference type="PANTHER" id="PTHR30328:SF54">
    <property type="entry name" value="HTH-TYPE TRANSCRIPTIONAL REPRESSOR SCO4008"/>
    <property type="match status" value="1"/>
</dbReference>
<dbReference type="InterPro" id="IPR009057">
    <property type="entry name" value="Homeodomain-like_sf"/>
</dbReference>
<dbReference type="InterPro" id="IPR036271">
    <property type="entry name" value="Tet_transcr_reg_TetR-rel_C_sf"/>
</dbReference>
<gene>
    <name evidence="4" type="ORF">OOZ53_12705</name>
</gene>
<comment type="caution">
    <text evidence="4">The sequence shown here is derived from an EMBL/GenBank/DDBJ whole genome shotgun (WGS) entry which is preliminary data.</text>
</comment>
<evidence type="ECO:0000256" key="2">
    <source>
        <dbReference type="PROSITE-ProRule" id="PRU00335"/>
    </source>
</evidence>
<feature type="domain" description="HTH tetR-type" evidence="3">
    <location>
        <begin position="13"/>
        <end position="73"/>
    </location>
</feature>
<dbReference type="InterPro" id="IPR001647">
    <property type="entry name" value="HTH_TetR"/>
</dbReference>
<dbReference type="Pfam" id="PF00440">
    <property type="entry name" value="TetR_N"/>
    <property type="match status" value="1"/>
</dbReference>
<evidence type="ECO:0000259" key="3">
    <source>
        <dbReference type="PROSITE" id="PS50977"/>
    </source>
</evidence>
<reference evidence="4" key="1">
    <citation type="submission" date="2022-11" db="EMBL/GenBank/DDBJ databases">
        <title>Hoeflea poritis sp. nov., isolated from scleractinian coral Porites lutea.</title>
        <authorList>
            <person name="Zhang G."/>
            <person name="Wei Q."/>
            <person name="Cai L."/>
        </authorList>
    </citation>
    <scope>NUCLEOTIDE SEQUENCE</scope>
    <source>
        <strain evidence="4">E7-10</strain>
    </source>
</reference>
<dbReference type="InterPro" id="IPR041586">
    <property type="entry name" value="PsrA_TetR_C"/>
</dbReference>
<dbReference type="Proteomes" id="UP001148313">
    <property type="component" value="Unassembled WGS sequence"/>
</dbReference>